<dbReference type="Proteomes" id="UP000612899">
    <property type="component" value="Unassembled WGS sequence"/>
</dbReference>
<proteinExistence type="inferred from homology"/>
<dbReference type="GO" id="GO:0050661">
    <property type="term" value="F:NADP binding"/>
    <property type="evidence" value="ECO:0007669"/>
    <property type="project" value="InterPro"/>
</dbReference>
<sequence length="288" mass="29088">MTAESVAVVGTGRMGAAMAGRLLGAGHRVTLYNRSPQRAAALGAPVAATAREAVAQARFVVVSLADDDAVRAVYSGAEGIVAGLGQGAVVMETSTIHPATVRELAAAVTGRGAHLLDTPVSGSVALVQRGELTVLAGGDGDALERARPILGAFGSRIAHLGGQGSGATMKLVVNSVVHGLNQAVAEALVLAERAGVDRAAAYDVFASSAVAAPFVQYKREAYLNPDTAAVAFALELVAKDLRLIGDLAGSVGARMPQLAANASVVEEALTRGYGDRDMSALAKLLRGG</sequence>
<name>A0A8J3Q6J2_9ACTN</name>
<gene>
    <name evidence="7" type="ORF">Rhe02_29410</name>
</gene>
<evidence type="ECO:0000313" key="7">
    <source>
        <dbReference type="EMBL" id="GIH04874.1"/>
    </source>
</evidence>
<feature type="domain" description="3-hydroxyisobutyrate dehydrogenase-like NAD-binding" evidence="6">
    <location>
        <begin position="164"/>
        <end position="285"/>
    </location>
</feature>
<evidence type="ECO:0000313" key="8">
    <source>
        <dbReference type="Proteomes" id="UP000612899"/>
    </source>
</evidence>
<feature type="domain" description="6-phosphogluconate dehydrogenase NADP-binding" evidence="5">
    <location>
        <begin position="6"/>
        <end position="161"/>
    </location>
</feature>
<evidence type="ECO:0000256" key="3">
    <source>
        <dbReference type="ARBA" id="ARBA00023027"/>
    </source>
</evidence>
<keyword evidence="2" id="KW-0560">Oxidoreductase</keyword>
<dbReference type="SUPFAM" id="SSF48179">
    <property type="entry name" value="6-phosphogluconate dehydrogenase C-terminal domain-like"/>
    <property type="match status" value="1"/>
</dbReference>
<keyword evidence="8" id="KW-1185">Reference proteome</keyword>
<dbReference type="PIRSF" id="PIRSF000103">
    <property type="entry name" value="HIBADH"/>
    <property type="match status" value="1"/>
</dbReference>
<dbReference type="AlphaFoldDB" id="A0A8J3Q6J2"/>
<dbReference type="Pfam" id="PF14833">
    <property type="entry name" value="NAD_binding_11"/>
    <property type="match status" value="1"/>
</dbReference>
<dbReference type="PANTHER" id="PTHR43580">
    <property type="entry name" value="OXIDOREDUCTASE GLYR1-RELATED"/>
    <property type="match status" value="1"/>
</dbReference>
<dbReference type="Pfam" id="PF03446">
    <property type="entry name" value="NAD_binding_2"/>
    <property type="match status" value="1"/>
</dbReference>
<evidence type="ECO:0000259" key="6">
    <source>
        <dbReference type="Pfam" id="PF14833"/>
    </source>
</evidence>
<reference evidence="7" key="1">
    <citation type="submission" date="2021-01" db="EMBL/GenBank/DDBJ databases">
        <title>Whole genome shotgun sequence of Rhizocola hellebori NBRC 109834.</title>
        <authorList>
            <person name="Komaki H."/>
            <person name="Tamura T."/>
        </authorList>
    </citation>
    <scope>NUCLEOTIDE SEQUENCE</scope>
    <source>
        <strain evidence="7">NBRC 109834</strain>
    </source>
</reference>
<dbReference type="EMBL" id="BONY01000015">
    <property type="protein sequence ID" value="GIH04874.1"/>
    <property type="molecule type" value="Genomic_DNA"/>
</dbReference>
<dbReference type="Gene3D" id="1.10.1040.10">
    <property type="entry name" value="N-(1-d-carboxylethyl)-l-norvaline Dehydrogenase, domain 2"/>
    <property type="match status" value="1"/>
</dbReference>
<comment type="caution">
    <text evidence="7">The sequence shown here is derived from an EMBL/GenBank/DDBJ whole genome shotgun (WGS) entry which is preliminary data.</text>
</comment>
<dbReference type="InterPro" id="IPR008927">
    <property type="entry name" value="6-PGluconate_DH-like_C_sf"/>
</dbReference>
<evidence type="ECO:0000256" key="1">
    <source>
        <dbReference type="ARBA" id="ARBA00009080"/>
    </source>
</evidence>
<dbReference type="InterPro" id="IPR036291">
    <property type="entry name" value="NAD(P)-bd_dom_sf"/>
</dbReference>
<evidence type="ECO:0000256" key="4">
    <source>
        <dbReference type="PIRSR" id="PIRSR000103-1"/>
    </source>
</evidence>
<evidence type="ECO:0000256" key="2">
    <source>
        <dbReference type="ARBA" id="ARBA00023002"/>
    </source>
</evidence>
<dbReference type="InterPro" id="IPR013328">
    <property type="entry name" value="6PGD_dom2"/>
</dbReference>
<feature type="active site" evidence="4">
    <location>
        <position position="170"/>
    </location>
</feature>
<dbReference type="GO" id="GO:0016491">
    <property type="term" value="F:oxidoreductase activity"/>
    <property type="evidence" value="ECO:0007669"/>
    <property type="project" value="UniProtKB-KW"/>
</dbReference>
<dbReference type="InterPro" id="IPR051265">
    <property type="entry name" value="HIBADH-related_NP60_sf"/>
</dbReference>
<dbReference type="InterPro" id="IPR006115">
    <property type="entry name" value="6PGDH_NADP-bd"/>
</dbReference>
<dbReference type="InterPro" id="IPR015815">
    <property type="entry name" value="HIBADH-related"/>
</dbReference>
<dbReference type="InterPro" id="IPR029154">
    <property type="entry name" value="HIBADH-like_NADP-bd"/>
</dbReference>
<dbReference type="SUPFAM" id="SSF51735">
    <property type="entry name" value="NAD(P)-binding Rossmann-fold domains"/>
    <property type="match status" value="1"/>
</dbReference>
<dbReference type="RefSeq" id="WP_203908750.1">
    <property type="nucleotide sequence ID" value="NZ_BONY01000015.1"/>
</dbReference>
<evidence type="ECO:0000259" key="5">
    <source>
        <dbReference type="Pfam" id="PF03446"/>
    </source>
</evidence>
<accession>A0A8J3Q6J2</accession>
<dbReference type="GO" id="GO:0051287">
    <property type="term" value="F:NAD binding"/>
    <property type="evidence" value="ECO:0007669"/>
    <property type="project" value="InterPro"/>
</dbReference>
<comment type="similarity">
    <text evidence="1">Belongs to the HIBADH-related family.</text>
</comment>
<organism evidence="7 8">
    <name type="scientific">Rhizocola hellebori</name>
    <dbReference type="NCBI Taxonomy" id="1392758"/>
    <lineage>
        <taxon>Bacteria</taxon>
        <taxon>Bacillati</taxon>
        <taxon>Actinomycetota</taxon>
        <taxon>Actinomycetes</taxon>
        <taxon>Micromonosporales</taxon>
        <taxon>Micromonosporaceae</taxon>
        <taxon>Rhizocola</taxon>
    </lineage>
</organism>
<dbReference type="Gene3D" id="3.40.50.720">
    <property type="entry name" value="NAD(P)-binding Rossmann-like Domain"/>
    <property type="match status" value="1"/>
</dbReference>
<keyword evidence="3" id="KW-0520">NAD</keyword>
<dbReference type="PANTHER" id="PTHR43580:SF2">
    <property type="entry name" value="CYTOKINE-LIKE NUCLEAR FACTOR N-PAC"/>
    <property type="match status" value="1"/>
</dbReference>
<protein>
    <submittedName>
        <fullName evidence="7">Oxidoreductase</fullName>
    </submittedName>
</protein>